<dbReference type="EMBL" id="CM010632">
    <property type="protein sequence ID" value="RID60938.1"/>
    <property type="molecule type" value="Genomic_DNA"/>
</dbReference>
<keyword evidence="1" id="KW-1133">Transmembrane helix</keyword>
<sequence>MPSIVKAHIDYWYSHSRFYKINHRSLFMFIILKGILVVSLSFCHLLGIMTTYVCAQRFTYSLVSLEV</sequence>
<gene>
    <name evidence="2" type="ORF">BRARA_E00121</name>
</gene>
<keyword evidence="1" id="KW-0472">Membrane</keyword>
<evidence type="ECO:0000313" key="2">
    <source>
        <dbReference type="EMBL" id="RID60937.1"/>
    </source>
</evidence>
<keyword evidence="1" id="KW-0812">Transmembrane</keyword>
<reference evidence="2 3" key="1">
    <citation type="submission" date="2018-06" db="EMBL/GenBank/DDBJ databases">
        <title>WGS assembly of Brassica rapa FPsc.</title>
        <authorList>
            <person name="Bowman J."/>
            <person name="Kohchi T."/>
            <person name="Yamato K."/>
            <person name="Jenkins J."/>
            <person name="Shu S."/>
            <person name="Ishizaki K."/>
            <person name="Yamaoka S."/>
            <person name="Nishihama R."/>
            <person name="Nakamura Y."/>
            <person name="Berger F."/>
            <person name="Adam C."/>
            <person name="Aki S."/>
            <person name="Althoff F."/>
            <person name="Araki T."/>
            <person name="Arteaga-Vazquez M."/>
            <person name="Balasubrmanian S."/>
            <person name="Bauer D."/>
            <person name="Boehm C."/>
            <person name="Briginshaw L."/>
            <person name="Caballero-Perez J."/>
            <person name="Catarino B."/>
            <person name="Chen F."/>
            <person name="Chiyoda S."/>
            <person name="Chovatia M."/>
            <person name="Davies K."/>
            <person name="Delmans M."/>
            <person name="Demura T."/>
            <person name="Dierschke T."/>
            <person name="Dolan L."/>
            <person name="Dorantes-Acosta A."/>
            <person name="Eklund D."/>
            <person name="Florent S."/>
            <person name="Flores-Sandoval E."/>
            <person name="Fujiyama A."/>
            <person name="Fukuzawa H."/>
            <person name="Galik B."/>
            <person name="Grimanelli D."/>
            <person name="Grimwood J."/>
            <person name="Grossniklaus U."/>
            <person name="Hamada T."/>
            <person name="Haseloff J."/>
            <person name="Hetherington A."/>
            <person name="Higo A."/>
            <person name="Hirakawa Y."/>
            <person name="Hundley H."/>
            <person name="Ikeda Y."/>
            <person name="Inoue K."/>
            <person name="Inoue S."/>
            <person name="Ishida S."/>
            <person name="Jia Q."/>
            <person name="Kakita M."/>
            <person name="Kanazawa T."/>
            <person name="Kawai Y."/>
            <person name="Kawashima T."/>
            <person name="Kennedy M."/>
            <person name="Kinose K."/>
            <person name="Kinoshita T."/>
            <person name="Kohara Y."/>
            <person name="Koide E."/>
            <person name="Komatsu K."/>
            <person name="Kopischke S."/>
            <person name="Kubo M."/>
            <person name="Kyozuka J."/>
            <person name="Lagercrantz U."/>
            <person name="Lin S."/>
            <person name="Lindquist E."/>
            <person name="Lipzen A."/>
            <person name="Lu C."/>
            <person name="Luna E."/>
            <person name="Martienssen R."/>
            <person name="Minamino N."/>
            <person name="Mizutani M."/>
            <person name="Mizutani M."/>
            <person name="Mochizuki N."/>
            <person name="Monte I."/>
            <person name="Mosher R."/>
            <person name="Nagasaki H."/>
            <person name="Nakagami H."/>
            <person name="Naramoto S."/>
            <person name="Nishitani K."/>
            <person name="Ohtani M."/>
            <person name="Okamoto T."/>
            <person name="Okumura M."/>
            <person name="Phillips J."/>
            <person name="Pollak B."/>
            <person name="Reinders A."/>
            <person name="Roevekamp M."/>
            <person name="Sano R."/>
            <person name="Sawa S."/>
            <person name="Schmid M."/>
            <person name="Shirakawa M."/>
            <person name="Solano R."/>
            <person name="Spunde A."/>
            <person name="Suetsugu N."/>
            <person name="Sugano S."/>
            <person name="Sugiyama A."/>
            <person name="Sun R."/>
            <person name="Suzuki Y."/>
            <person name="Takenaka M."/>
            <person name="Takezawa D."/>
            <person name="Tomogane H."/>
            <person name="Tsuzuki M."/>
            <person name="Ueda T."/>
            <person name="Umeda M."/>
            <person name="Ward J."/>
            <person name="Watanabe Y."/>
            <person name="Yazaki K."/>
            <person name="Yokoyama R."/>
            <person name="Yoshitake Y."/>
            <person name="Yotsui I."/>
            <person name="Zachgo S."/>
            <person name="Schmutz J."/>
        </authorList>
    </citation>
    <scope>NUCLEOTIDE SEQUENCE [LARGE SCALE GENOMIC DNA]</scope>
    <source>
        <strain evidence="3">cv. B-3</strain>
    </source>
</reference>
<evidence type="ECO:0000313" key="3">
    <source>
        <dbReference type="Proteomes" id="UP000264353"/>
    </source>
</evidence>
<name>A0A397Z5M6_BRACM</name>
<dbReference type="EMBL" id="CM010632">
    <property type="protein sequence ID" value="RID60937.1"/>
    <property type="molecule type" value="Genomic_DNA"/>
</dbReference>
<dbReference type="Proteomes" id="UP000264353">
    <property type="component" value="Chromosome A5"/>
</dbReference>
<organism evidence="2 3">
    <name type="scientific">Brassica campestris</name>
    <name type="common">Field mustard</name>
    <dbReference type="NCBI Taxonomy" id="3711"/>
    <lineage>
        <taxon>Eukaryota</taxon>
        <taxon>Viridiplantae</taxon>
        <taxon>Streptophyta</taxon>
        <taxon>Embryophyta</taxon>
        <taxon>Tracheophyta</taxon>
        <taxon>Spermatophyta</taxon>
        <taxon>Magnoliopsida</taxon>
        <taxon>eudicotyledons</taxon>
        <taxon>Gunneridae</taxon>
        <taxon>Pentapetalae</taxon>
        <taxon>rosids</taxon>
        <taxon>malvids</taxon>
        <taxon>Brassicales</taxon>
        <taxon>Brassicaceae</taxon>
        <taxon>Brassiceae</taxon>
        <taxon>Brassica</taxon>
    </lineage>
</organism>
<dbReference type="AlphaFoldDB" id="A0A397Z5M6"/>
<proteinExistence type="predicted"/>
<evidence type="ECO:0000256" key="1">
    <source>
        <dbReference type="SAM" id="Phobius"/>
    </source>
</evidence>
<protein>
    <submittedName>
        <fullName evidence="2">Uncharacterized protein</fullName>
    </submittedName>
</protein>
<accession>A0A397Z5M6</accession>
<feature type="transmembrane region" description="Helical" evidence="1">
    <location>
        <begin position="26"/>
        <end position="49"/>
    </location>
</feature>